<dbReference type="Gene3D" id="3.40.50.720">
    <property type="entry name" value="NAD(P)-binding Rossmann-like Domain"/>
    <property type="match status" value="1"/>
</dbReference>
<feature type="active site" description="Proton acceptor" evidence="4">
    <location>
        <position position="182"/>
    </location>
</feature>
<dbReference type="InterPro" id="IPR036291">
    <property type="entry name" value="NAD(P)-bd_dom_sf"/>
</dbReference>
<gene>
    <name evidence="4" type="primary">hldD</name>
    <name evidence="6" type="ORF">SAMN05421720_11150</name>
</gene>
<dbReference type="NCBIfam" id="TIGR02197">
    <property type="entry name" value="heptose_epim"/>
    <property type="match status" value="1"/>
</dbReference>
<evidence type="ECO:0000256" key="3">
    <source>
        <dbReference type="ARBA" id="ARBA00023277"/>
    </source>
</evidence>
<comment type="similarity">
    <text evidence="4">Belongs to the NAD(P)-dependent epimerase/dehydratase family. HldD subfamily.</text>
</comment>
<feature type="binding site" evidence="4">
    <location>
        <position position="88"/>
    </location>
    <ligand>
        <name>NADP(+)</name>
        <dbReference type="ChEBI" id="CHEBI:58349"/>
    </ligand>
</feature>
<evidence type="ECO:0000256" key="4">
    <source>
        <dbReference type="HAMAP-Rule" id="MF_01601"/>
    </source>
</evidence>
<dbReference type="AlphaFoldDB" id="A0A1G7FFV0"/>
<dbReference type="Proteomes" id="UP000199412">
    <property type="component" value="Unassembled WGS sequence"/>
</dbReference>
<dbReference type="EC" id="5.1.3.20" evidence="4"/>
<dbReference type="InterPro" id="IPR011912">
    <property type="entry name" value="Heptose_epim"/>
</dbReference>
<comment type="function">
    <text evidence="4">Catalyzes the interconversion between ADP-D-glycero-beta-D-manno-heptose and ADP-L-glycero-beta-D-manno-heptose via an epimerization at carbon 6 of the heptose.</text>
</comment>
<feature type="binding site" evidence="4">
    <location>
        <begin position="71"/>
        <end position="75"/>
    </location>
    <ligand>
        <name>NADP(+)</name>
        <dbReference type="ChEBI" id="CHEBI:58349"/>
    </ligand>
</feature>
<feature type="binding site" evidence="4">
    <location>
        <position position="284"/>
    </location>
    <ligand>
        <name>substrate</name>
    </ligand>
</feature>
<dbReference type="GO" id="GO:0005975">
    <property type="term" value="P:carbohydrate metabolic process"/>
    <property type="evidence" value="ECO:0007669"/>
    <property type="project" value="UniProtKB-UniRule"/>
</dbReference>
<comment type="catalytic activity">
    <reaction evidence="4">
        <text>ADP-D-glycero-beta-D-manno-heptose = ADP-L-glycero-beta-D-manno-heptose</text>
        <dbReference type="Rhea" id="RHEA:17577"/>
        <dbReference type="ChEBI" id="CHEBI:59967"/>
        <dbReference type="ChEBI" id="CHEBI:61506"/>
        <dbReference type="EC" id="5.1.3.20"/>
    </reaction>
</comment>
<feature type="binding site" evidence="4">
    <location>
        <position position="182"/>
    </location>
    <ligand>
        <name>NADP(+)</name>
        <dbReference type="ChEBI" id="CHEBI:58349"/>
    </ligand>
</feature>
<feature type="binding site" evidence="4">
    <location>
        <begin position="205"/>
        <end position="208"/>
    </location>
    <ligand>
        <name>substrate</name>
    </ligand>
</feature>
<comment type="cofactor">
    <cofactor evidence="4">
        <name>NADP(+)</name>
        <dbReference type="ChEBI" id="CHEBI:58349"/>
    </cofactor>
    <text evidence="4">Binds 1 NADP(+) per subunit.</text>
</comment>
<feature type="binding site" evidence="4">
    <location>
        <begin position="29"/>
        <end position="30"/>
    </location>
    <ligand>
        <name>NADP(+)</name>
        <dbReference type="ChEBI" id="CHEBI:58349"/>
    </ligand>
</feature>
<comment type="pathway">
    <text evidence="4">Nucleotide-sugar biosynthesis; ADP-L-glycero-beta-D-manno-heptose biosynthesis; ADP-L-glycero-beta-D-manno-heptose from D-glycero-beta-D-manno-heptose 7-phosphate: step 4/4.</text>
</comment>
<feature type="binding site" evidence="4">
    <location>
        <position position="173"/>
    </location>
    <ligand>
        <name>substrate</name>
    </ligand>
</feature>
<dbReference type="EMBL" id="FNAP01000011">
    <property type="protein sequence ID" value="SDE74771.1"/>
    <property type="molecule type" value="Genomic_DNA"/>
</dbReference>
<feature type="binding site" evidence="4">
    <location>
        <position position="184"/>
    </location>
    <ligand>
        <name>substrate</name>
    </ligand>
</feature>
<evidence type="ECO:0000256" key="1">
    <source>
        <dbReference type="ARBA" id="ARBA00022857"/>
    </source>
</evidence>
<dbReference type="InterPro" id="IPR001509">
    <property type="entry name" value="Epimerase_deHydtase"/>
</dbReference>
<comment type="subunit">
    <text evidence="4">Homopentamer.</text>
</comment>
<evidence type="ECO:0000256" key="2">
    <source>
        <dbReference type="ARBA" id="ARBA00023235"/>
    </source>
</evidence>
<name>A0A1G7FFV0_9PROT</name>
<feature type="binding site" evidence="4">
    <location>
        <position position="219"/>
    </location>
    <ligand>
        <name>substrate</name>
    </ligand>
</feature>
<evidence type="ECO:0000259" key="5">
    <source>
        <dbReference type="Pfam" id="PF01370"/>
    </source>
</evidence>
<feature type="binding site" evidence="4">
    <location>
        <position position="36"/>
    </location>
    <ligand>
        <name>NADP(+)</name>
        <dbReference type="ChEBI" id="CHEBI:58349"/>
    </ligand>
</feature>
<feature type="binding site" evidence="4">
    <location>
        <position position="145"/>
    </location>
    <ligand>
        <name>NADP(+)</name>
        <dbReference type="ChEBI" id="CHEBI:58349"/>
    </ligand>
</feature>
<dbReference type="GO" id="GO:0008712">
    <property type="term" value="F:ADP-glyceromanno-heptose 6-epimerase activity"/>
    <property type="evidence" value="ECO:0007669"/>
    <property type="project" value="UniProtKB-UniRule"/>
</dbReference>
<proteinExistence type="inferred from homology"/>
<keyword evidence="7" id="KW-1185">Reference proteome</keyword>
<feature type="active site" description="Proton acceptor" evidence="4">
    <location>
        <position position="141"/>
    </location>
</feature>
<feature type="domain" description="NAD-dependent epimerase/dehydratase" evidence="5">
    <location>
        <begin position="1"/>
        <end position="247"/>
    </location>
</feature>
<protein>
    <recommendedName>
        <fullName evidence="4">ADP-L-glycero-D-manno-heptose-6-epimerase</fullName>
        <ecNumber evidence="4">5.1.3.20</ecNumber>
    </recommendedName>
    <alternativeName>
        <fullName evidence="4">ADP-L-glycero-beta-D-manno-heptose-6-epimerase</fullName>
        <shortName evidence="4">ADP-glyceromanno-heptose 6-epimerase</shortName>
        <shortName evidence="4">ADP-hep 6-epimerase</shortName>
        <shortName evidence="4">AGME</shortName>
    </alternativeName>
</protein>
<keyword evidence="2 4" id="KW-0413">Isomerase</keyword>
<comment type="caution">
    <text evidence="4">Lacks conserved residue(s) required for the propagation of feature annotation.</text>
</comment>
<organism evidence="6 7">
    <name type="scientific">Rhodospira trueperi</name>
    <dbReference type="NCBI Taxonomy" id="69960"/>
    <lineage>
        <taxon>Bacteria</taxon>
        <taxon>Pseudomonadati</taxon>
        <taxon>Pseudomonadota</taxon>
        <taxon>Alphaproteobacteria</taxon>
        <taxon>Rhodospirillales</taxon>
        <taxon>Rhodospirillaceae</taxon>
        <taxon>Rhodospira</taxon>
    </lineage>
</organism>
<accession>A0A1G7FFV0</accession>
<sequence>MVTGGAGFIGSNIVAGLEARGLGRVVVCDRLRDGAKWRNIAGRALHDVIRPEDLPAWLDRHRGAVQAIIHMGAISATTETDVDRIMANNFRLSVDLWTWCARNQSRLIYASSAATYGDGAAGFDDDFSADALARLRPLNPYGWSKHLFDRRVREDLDAGRHAPPQWVGLKFFNVFGPNEYHKAGQMSVVAQVHPVAKSGEAFALFRSHRPDVPDGGQSRDFVWIDDVVDVVLWLLETPRVSGLFNLGTGQARSFLDLASEVYRALGREPSFAWRDTPEAIRDKYQYFTQAEMGRLRAAGYDRPFTPLEEGVSRYVTEFLENAADPYR</sequence>
<dbReference type="PANTHER" id="PTHR43103">
    <property type="entry name" value="NUCLEOSIDE-DIPHOSPHATE-SUGAR EPIMERASE"/>
    <property type="match status" value="1"/>
</dbReference>
<feature type="binding site" evidence="4">
    <location>
        <position position="191"/>
    </location>
    <ligand>
        <name>substrate</name>
    </ligand>
</feature>
<keyword evidence="3 4" id="KW-0119">Carbohydrate metabolism</keyword>
<feature type="binding site" evidence="4">
    <location>
        <begin position="8"/>
        <end position="9"/>
    </location>
    <ligand>
        <name>NADP(+)</name>
        <dbReference type="ChEBI" id="CHEBI:58349"/>
    </ligand>
</feature>
<feature type="binding site" evidence="4">
    <location>
        <position position="174"/>
    </location>
    <ligand>
        <name>NADP(+)</name>
        <dbReference type="ChEBI" id="CHEBI:58349"/>
    </ligand>
</feature>
<dbReference type="Gene3D" id="3.90.25.10">
    <property type="entry name" value="UDP-galactose 4-epimerase, domain 1"/>
    <property type="match status" value="1"/>
</dbReference>
<dbReference type="Pfam" id="PF01370">
    <property type="entry name" value="Epimerase"/>
    <property type="match status" value="1"/>
</dbReference>
<evidence type="ECO:0000313" key="7">
    <source>
        <dbReference type="Proteomes" id="UP000199412"/>
    </source>
</evidence>
<keyword evidence="1 4" id="KW-0521">NADP</keyword>
<dbReference type="PANTHER" id="PTHR43103:SF3">
    <property type="entry name" value="ADP-L-GLYCERO-D-MANNO-HEPTOSE-6-EPIMERASE"/>
    <property type="match status" value="1"/>
</dbReference>
<dbReference type="UniPathway" id="UPA00356">
    <property type="reaction ID" value="UER00440"/>
</dbReference>
<dbReference type="GO" id="GO:0097171">
    <property type="term" value="P:ADP-L-glycero-beta-D-manno-heptose biosynthetic process"/>
    <property type="evidence" value="ECO:0007669"/>
    <property type="project" value="UniProtKB-UniPathway"/>
</dbReference>
<dbReference type="GO" id="GO:0050661">
    <property type="term" value="F:NADP binding"/>
    <property type="evidence" value="ECO:0007669"/>
    <property type="project" value="InterPro"/>
</dbReference>
<dbReference type="HAMAP" id="MF_01601">
    <property type="entry name" value="Heptose_epimerase"/>
    <property type="match status" value="1"/>
</dbReference>
<reference evidence="6 7" key="1">
    <citation type="submission" date="2016-10" db="EMBL/GenBank/DDBJ databases">
        <authorList>
            <person name="de Groot N.N."/>
        </authorList>
    </citation>
    <scope>NUCLEOTIDE SEQUENCE [LARGE SCALE GENOMIC DNA]</scope>
    <source>
        <strain evidence="6 7">ATCC 700224</strain>
    </source>
</reference>
<dbReference type="STRING" id="69960.SAMN05421720_11150"/>
<dbReference type="SUPFAM" id="SSF51735">
    <property type="entry name" value="NAD(P)-binding Rossmann-fold domains"/>
    <property type="match status" value="1"/>
</dbReference>
<evidence type="ECO:0000313" key="6">
    <source>
        <dbReference type="EMBL" id="SDE74771.1"/>
    </source>
</evidence>
<comment type="domain">
    <text evidence="4">Contains a large N-terminal NADP-binding domain, and a smaller C-terminal substrate-binding domain.</text>
</comment>